<dbReference type="PANTHER" id="PTHR32071">
    <property type="entry name" value="TRANSCRIPTIONAL REGULATORY PROTEIN"/>
    <property type="match status" value="1"/>
</dbReference>
<keyword evidence="8" id="KW-0597">Phosphoprotein</keyword>
<dbReference type="Pfam" id="PF00158">
    <property type="entry name" value="Sigma54_activat"/>
    <property type="match status" value="1"/>
</dbReference>
<keyword evidence="6" id="KW-0804">Transcription</keyword>
<keyword evidence="13" id="KW-1185">Reference proteome</keyword>
<evidence type="ECO:0000256" key="8">
    <source>
        <dbReference type="PROSITE-ProRule" id="PRU00169"/>
    </source>
</evidence>
<evidence type="ECO:0000256" key="3">
    <source>
        <dbReference type="ARBA" id="ARBA00022840"/>
    </source>
</evidence>
<dbReference type="SUPFAM" id="SSF52172">
    <property type="entry name" value="CheY-like"/>
    <property type="match status" value="1"/>
</dbReference>
<dbReference type="FunFam" id="3.40.50.300:FF:000006">
    <property type="entry name" value="DNA-binding transcriptional regulator NtrC"/>
    <property type="match status" value="1"/>
</dbReference>
<dbReference type="SMART" id="SM00382">
    <property type="entry name" value="AAA"/>
    <property type="match status" value="1"/>
</dbReference>
<keyword evidence="9" id="KW-0175">Coiled coil</keyword>
<dbReference type="InterPro" id="IPR002078">
    <property type="entry name" value="Sigma_54_int"/>
</dbReference>
<evidence type="ECO:0000256" key="5">
    <source>
        <dbReference type="ARBA" id="ARBA00023125"/>
    </source>
</evidence>
<dbReference type="PROSITE" id="PS00688">
    <property type="entry name" value="SIGMA54_INTERACT_3"/>
    <property type="match status" value="1"/>
</dbReference>
<dbReference type="InterPro" id="IPR002197">
    <property type="entry name" value="HTH_Fis"/>
</dbReference>
<keyword evidence="3" id="KW-0067">ATP-binding</keyword>
<dbReference type="AlphaFoldDB" id="A0A415E0D5"/>
<protein>
    <recommendedName>
        <fullName evidence="1">Stage 0 sporulation protein A homolog</fullName>
    </recommendedName>
</protein>
<dbReference type="GO" id="GO:0000160">
    <property type="term" value="P:phosphorelay signal transduction system"/>
    <property type="evidence" value="ECO:0007669"/>
    <property type="project" value="InterPro"/>
</dbReference>
<evidence type="ECO:0000256" key="7">
    <source>
        <dbReference type="ARBA" id="ARBA00024867"/>
    </source>
</evidence>
<dbReference type="SMART" id="SM00448">
    <property type="entry name" value="REC"/>
    <property type="match status" value="1"/>
</dbReference>
<dbReference type="CDD" id="cd00009">
    <property type="entry name" value="AAA"/>
    <property type="match status" value="1"/>
</dbReference>
<feature type="domain" description="Sigma-54 factor interaction" evidence="10">
    <location>
        <begin position="144"/>
        <end position="373"/>
    </location>
</feature>
<evidence type="ECO:0000259" key="11">
    <source>
        <dbReference type="PROSITE" id="PS50110"/>
    </source>
</evidence>
<evidence type="ECO:0000256" key="4">
    <source>
        <dbReference type="ARBA" id="ARBA00023015"/>
    </source>
</evidence>
<accession>A0A415E0D5</accession>
<dbReference type="InterPro" id="IPR025943">
    <property type="entry name" value="Sigma_54_int_dom_ATP-bd_2"/>
</dbReference>
<dbReference type="GO" id="GO:0006355">
    <property type="term" value="P:regulation of DNA-templated transcription"/>
    <property type="evidence" value="ECO:0007669"/>
    <property type="project" value="InterPro"/>
</dbReference>
<dbReference type="Pfam" id="PF02954">
    <property type="entry name" value="HTH_8"/>
    <property type="match status" value="1"/>
</dbReference>
<feature type="modified residue" description="4-aspartylphosphate" evidence="8">
    <location>
        <position position="54"/>
    </location>
</feature>
<feature type="coiled-coil region" evidence="9">
    <location>
        <begin position="108"/>
        <end position="141"/>
    </location>
</feature>
<keyword evidence="5" id="KW-0238">DNA-binding</keyword>
<dbReference type="Gene3D" id="3.40.50.2300">
    <property type="match status" value="1"/>
</dbReference>
<dbReference type="GO" id="GO:0043565">
    <property type="term" value="F:sequence-specific DNA binding"/>
    <property type="evidence" value="ECO:0007669"/>
    <property type="project" value="InterPro"/>
</dbReference>
<dbReference type="InterPro" id="IPR011006">
    <property type="entry name" value="CheY-like_superfamily"/>
</dbReference>
<dbReference type="Pfam" id="PF00072">
    <property type="entry name" value="Response_reg"/>
    <property type="match status" value="1"/>
</dbReference>
<dbReference type="PROSITE" id="PS50045">
    <property type="entry name" value="SIGMA54_INTERACT_4"/>
    <property type="match status" value="1"/>
</dbReference>
<dbReference type="PROSITE" id="PS50110">
    <property type="entry name" value="RESPONSE_REGULATORY"/>
    <property type="match status" value="1"/>
</dbReference>
<dbReference type="InterPro" id="IPR025944">
    <property type="entry name" value="Sigma_54_int_dom_CS"/>
</dbReference>
<keyword evidence="4" id="KW-0805">Transcription regulation</keyword>
<dbReference type="Gene3D" id="3.40.50.300">
    <property type="entry name" value="P-loop containing nucleotide triphosphate hydrolases"/>
    <property type="match status" value="1"/>
</dbReference>
<dbReference type="RefSeq" id="WP_118335590.1">
    <property type="nucleotide sequence ID" value="NZ_AP025567.1"/>
</dbReference>
<dbReference type="EMBL" id="QRMS01000003">
    <property type="protein sequence ID" value="RHJ87092.1"/>
    <property type="molecule type" value="Genomic_DNA"/>
</dbReference>
<comment type="caution">
    <text evidence="12">The sequence shown here is derived from an EMBL/GenBank/DDBJ whole genome shotgun (WGS) entry which is preliminary data.</text>
</comment>
<evidence type="ECO:0000256" key="6">
    <source>
        <dbReference type="ARBA" id="ARBA00023163"/>
    </source>
</evidence>
<dbReference type="STRING" id="1776384.GCA_900086585_00542"/>
<dbReference type="SUPFAM" id="SSF46689">
    <property type="entry name" value="Homeodomain-like"/>
    <property type="match status" value="1"/>
</dbReference>
<sequence length="455" mass="51478">MTKIPILLVDDDRELLEVYEKIFRLKGFQVLSCDNSEAALTILQEHNVSVVISDIIMPRMDGMELLHAIKRIRPAVEVIMLTAEGSISGAVEAVKRGAFSYFVKPADIEELISSVKKAEELANIKEENDTLKEHIASLSDSKDFIGVSHIAENLRQKAEVIGRTDSAVLITGETGTGKEVLANMIHKNSKRVGKPFVCVNCGALNENLIESELFGSERGAYTGAEKQRKGRFETADGGTIFFDEIGELSMNMQVKLLRVLQEKSFERVGGSESIKSDFRLITATNRDLKKEVEANRFRADLYYRINIIPIEIPPLRERRQDISVLCESFLLQYAKEMNKKINPFGSQLIKMLENYDWPGNVRELRNIIERLVVLSVDGEVDIEDLPDEIRGAAEIETVPADLKNMTKAFEKEYITEMINKHNGNVAKAAEEMCIARKNLYKKLNDYGIKYRKRQE</sequence>
<dbReference type="InterPro" id="IPR058031">
    <property type="entry name" value="AAA_lid_NorR"/>
</dbReference>
<dbReference type="InterPro" id="IPR001789">
    <property type="entry name" value="Sig_transdc_resp-reg_receiver"/>
</dbReference>
<dbReference type="Gene3D" id="1.10.8.60">
    <property type="match status" value="1"/>
</dbReference>
<dbReference type="InterPro" id="IPR025662">
    <property type="entry name" value="Sigma_54_int_dom_ATP-bd_1"/>
</dbReference>
<dbReference type="InterPro" id="IPR009057">
    <property type="entry name" value="Homeodomain-like_sf"/>
</dbReference>
<dbReference type="Gene3D" id="1.10.10.60">
    <property type="entry name" value="Homeodomain-like"/>
    <property type="match status" value="1"/>
</dbReference>
<dbReference type="SUPFAM" id="SSF52540">
    <property type="entry name" value="P-loop containing nucleoside triphosphate hydrolases"/>
    <property type="match status" value="1"/>
</dbReference>
<dbReference type="PROSITE" id="PS00675">
    <property type="entry name" value="SIGMA54_INTERACT_1"/>
    <property type="match status" value="1"/>
</dbReference>
<comment type="function">
    <text evidence="7">May play the central regulatory role in sporulation. It may be an element of the effector pathway responsible for the activation of sporulation genes in response to nutritional stress. Spo0A may act in concert with spo0H (a sigma factor) to control the expression of some genes that are critical to the sporulation process.</text>
</comment>
<name>A0A415E0D5_9FIRM</name>
<feature type="domain" description="Response regulatory" evidence="11">
    <location>
        <begin position="5"/>
        <end position="119"/>
    </location>
</feature>
<dbReference type="InterPro" id="IPR003593">
    <property type="entry name" value="AAA+_ATPase"/>
</dbReference>
<evidence type="ECO:0000313" key="12">
    <source>
        <dbReference type="EMBL" id="RHJ87092.1"/>
    </source>
</evidence>
<dbReference type="PROSITE" id="PS00676">
    <property type="entry name" value="SIGMA54_INTERACT_2"/>
    <property type="match status" value="1"/>
</dbReference>
<evidence type="ECO:0000256" key="1">
    <source>
        <dbReference type="ARBA" id="ARBA00018672"/>
    </source>
</evidence>
<dbReference type="OrthoDB" id="9803970at2"/>
<dbReference type="GO" id="GO:0005524">
    <property type="term" value="F:ATP binding"/>
    <property type="evidence" value="ECO:0007669"/>
    <property type="project" value="UniProtKB-KW"/>
</dbReference>
<gene>
    <name evidence="12" type="ORF">DW099_10315</name>
</gene>
<evidence type="ECO:0000313" key="13">
    <source>
        <dbReference type="Proteomes" id="UP000284841"/>
    </source>
</evidence>
<dbReference type="PRINTS" id="PR01590">
    <property type="entry name" value="HTHFIS"/>
</dbReference>
<dbReference type="InterPro" id="IPR027417">
    <property type="entry name" value="P-loop_NTPase"/>
</dbReference>
<keyword evidence="2" id="KW-0547">Nucleotide-binding</keyword>
<proteinExistence type="predicted"/>
<dbReference type="Proteomes" id="UP000284841">
    <property type="component" value="Unassembled WGS sequence"/>
</dbReference>
<dbReference type="Pfam" id="PF25601">
    <property type="entry name" value="AAA_lid_14"/>
    <property type="match status" value="1"/>
</dbReference>
<evidence type="ECO:0000259" key="10">
    <source>
        <dbReference type="PROSITE" id="PS50045"/>
    </source>
</evidence>
<evidence type="ECO:0000256" key="9">
    <source>
        <dbReference type="SAM" id="Coils"/>
    </source>
</evidence>
<organism evidence="12 13">
    <name type="scientific">Emergencia timonensis</name>
    <dbReference type="NCBI Taxonomy" id="1776384"/>
    <lineage>
        <taxon>Bacteria</taxon>
        <taxon>Bacillati</taxon>
        <taxon>Bacillota</taxon>
        <taxon>Clostridia</taxon>
        <taxon>Peptostreptococcales</taxon>
        <taxon>Anaerovoracaceae</taxon>
        <taxon>Emergencia</taxon>
    </lineage>
</organism>
<evidence type="ECO:0000256" key="2">
    <source>
        <dbReference type="ARBA" id="ARBA00022741"/>
    </source>
</evidence>
<reference evidence="12 13" key="1">
    <citation type="submission" date="2018-08" db="EMBL/GenBank/DDBJ databases">
        <title>A genome reference for cultivated species of the human gut microbiota.</title>
        <authorList>
            <person name="Zou Y."/>
            <person name="Xue W."/>
            <person name="Luo G."/>
        </authorList>
    </citation>
    <scope>NUCLEOTIDE SEQUENCE [LARGE SCALE GENOMIC DNA]</scope>
    <source>
        <strain evidence="12 13">AM07-24</strain>
    </source>
</reference>